<name>A0ABR4ABK0_9LECA</name>
<reference evidence="1 2" key="1">
    <citation type="submission" date="2024-09" db="EMBL/GenBank/DDBJ databases">
        <title>Rethinking Asexuality: The Enigmatic Case of Functional Sexual Genes in Lepraria (Stereocaulaceae).</title>
        <authorList>
            <person name="Doellman M."/>
            <person name="Sun Y."/>
            <person name="Barcenas-Pena A."/>
            <person name="Lumbsch H.T."/>
            <person name="Grewe F."/>
        </authorList>
    </citation>
    <scope>NUCLEOTIDE SEQUENCE [LARGE SCALE GENOMIC DNA]</scope>
    <source>
        <strain evidence="1 2">Mercado 3170</strain>
    </source>
</reference>
<evidence type="ECO:0000313" key="2">
    <source>
        <dbReference type="Proteomes" id="UP001590950"/>
    </source>
</evidence>
<evidence type="ECO:0000313" key="1">
    <source>
        <dbReference type="EMBL" id="KAL2041867.1"/>
    </source>
</evidence>
<protein>
    <submittedName>
        <fullName evidence="1">Uncharacterized protein</fullName>
    </submittedName>
</protein>
<dbReference type="Proteomes" id="UP001590950">
    <property type="component" value="Unassembled WGS sequence"/>
</dbReference>
<dbReference type="EMBL" id="JBEFKJ010000016">
    <property type="protein sequence ID" value="KAL2041867.1"/>
    <property type="molecule type" value="Genomic_DNA"/>
</dbReference>
<proteinExistence type="predicted"/>
<accession>A0ABR4ABK0</accession>
<comment type="caution">
    <text evidence="1">The sequence shown here is derived from an EMBL/GenBank/DDBJ whole genome shotgun (WGS) entry which is preliminary data.</text>
</comment>
<keyword evidence="2" id="KW-1185">Reference proteome</keyword>
<sequence>MREHAVAYSILVCTPDQFLANTTEPAPIGILSPTSLRLTSSVHHILRVPAQAAMTFRRRKSTWLSPSHESAWFPHNLNAFSFTVPRNKCLRYCLIIFLRITFISRPQHVYKP</sequence>
<organism evidence="1 2">
    <name type="scientific">Stereocaulon virgatum</name>
    <dbReference type="NCBI Taxonomy" id="373712"/>
    <lineage>
        <taxon>Eukaryota</taxon>
        <taxon>Fungi</taxon>
        <taxon>Dikarya</taxon>
        <taxon>Ascomycota</taxon>
        <taxon>Pezizomycotina</taxon>
        <taxon>Lecanoromycetes</taxon>
        <taxon>OSLEUM clade</taxon>
        <taxon>Lecanoromycetidae</taxon>
        <taxon>Lecanorales</taxon>
        <taxon>Lecanorineae</taxon>
        <taxon>Stereocaulaceae</taxon>
        <taxon>Stereocaulon</taxon>
    </lineage>
</organism>
<gene>
    <name evidence="1" type="ORF">N7G274_005652</name>
</gene>